<name>A0A2S0HXV4_9FLAO</name>
<protein>
    <submittedName>
        <fullName evidence="2">Uncharacterized protein</fullName>
    </submittedName>
</protein>
<accession>A0A2S0HXV4</accession>
<keyword evidence="3" id="KW-1185">Reference proteome</keyword>
<organism evidence="2 3">
    <name type="scientific">Pukyongia salina</name>
    <dbReference type="NCBI Taxonomy" id="2094025"/>
    <lineage>
        <taxon>Bacteria</taxon>
        <taxon>Pseudomonadati</taxon>
        <taxon>Bacteroidota</taxon>
        <taxon>Flavobacteriia</taxon>
        <taxon>Flavobacteriales</taxon>
        <taxon>Flavobacteriaceae</taxon>
        <taxon>Pukyongia</taxon>
    </lineage>
</organism>
<sequence length="260" mass="29642">MKTKFILIVCFLIVSLNVEINAQTPVPEDYFDLYDNEPSEDDDGNTEELKIDDINIYELKAVFDATGALGAFPSMVILDGQLVDRDCDETFTCMVNTLFKVFKIAEYEHYLKSDDLSCNVRKVLLQDYAMYLITLNLDIYCIDHLHPDSNELSDVQLINVMLAISDFLEAITEESVAAMKAWPMLFPYRKIREVADPFCSKELKNGTICDCGEYNGTLDTAEKNKLLMDIRTIIDDINPMWQTAKAIEINQKLKALPCQD</sequence>
<dbReference type="Proteomes" id="UP000238442">
    <property type="component" value="Chromosome"/>
</dbReference>
<reference evidence="2 3" key="1">
    <citation type="submission" date="2018-02" db="EMBL/GenBank/DDBJ databases">
        <title>Genomic analysis of the strain RR4-38 isolated from a seawater recirculating aquaculture system.</title>
        <authorList>
            <person name="Kim Y.-S."/>
            <person name="Jang Y.H."/>
            <person name="Kim K.-H."/>
        </authorList>
    </citation>
    <scope>NUCLEOTIDE SEQUENCE [LARGE SCALE GENOMIC DNA]</scope>
    <source>
        <strain evidence="2 3">RR4-38</strain>
    </source>
</reference>
<evidence type="ECO:0000313" key="3">
    <source>
        <dbReference type="Proteomes" id="UP000238442"/>
    </source>
</evidence>
<dbReference type="EMBL" id="CP027062">
    <property type="protein sequence ID" value="AVI51517.1"/>
    <property type="molecule type" value="Genomic_DNA"/>
</dbReference>
<dbReference type="RefSeq" id="WP_105216757.1">
    <property type="nucleotide sequence ID" value="NZ_CP027062.1"/>
</dbReference>
<dbReference type="AlphaFoldDB" id="A0A2S0HXV4"/>
<keyword evidence="1" id="KW-0732">Signal</keyword>
<proteinExistence type="predicted"/>
<feature type="signal peptide" evidence="1">
    <location>
        <begin position="1"/>
        <end position="22"/>
    </location>
</feature>
<dbReference type="KEGG" id="aue:C5O00_10200"/>
<evidence type="ECO:0000256" key="1">
    <source>
        <dbReference type="SAM" id="SignalP"/>
    </source>
</evidence>
<evidence type="ECO:0000313" key="2">
    <source>
        <dbReference type="EMBL" id="AVI51517.1"/>
    </source>
</evidence>
<feature type="chain" id="PRO_5015453897" evidence="1">
    <location>
        <begin position="23"/>
        <end position="260"/>
    </location>
</feature>
<gene>
    <name evidence="2" type="ORF">C5O00_10200</name>
</gene>